<organism evidence="2 3">
    <name type="scientific">Citrus x changshan-huyou</name>
    <dbReference type="NCBI Taxonomy" id="2935761"/>
    <lineage>
        <taxon>Eukaryota</taxon>
        <taxon>Viridiplantae</taxon>
        <taxon>Streptophyta</taxon>
        <taxon>Embryophyta</taxon>
        <taxon>Tracheophyta</taxon>
        <taxon>Spermatophyta</taxon>
        <taxon>Magnoliopsida</taxon>
        <taxon>eudicotyledons</taxon>
        <taxon>Gunneridae</taxon>
        <taxon>Pentapetalae</taxon>
        <taxon>rosids</taxon>
        <taxon>malvids</taxon>
        <taxon>Sapindales</taxon>
        <taxon>Rutaceae</taxon>
        <taxon>Aurantioideae</taxon>
        <taxon>Citrus</taxon>
    </lineage>
</organism>
<evidence type="ECO:0000313" key="3">
    <source>
        <dbReference type="Proteomes" id="UP001428341"/>
    </source>
</evidence>
<comment type="caution">
    <text evidence="2">The sequence shown here is derived from an EMBL/GenBank/DDBJ whole genome shotgun (WGS) entry which is preliminary data.</text>
</comment>
<feature type="compositionally biased region" description="Polar residues" evidence="1">
    <location>
        <begin position="44"/>
        <end position="56"/>
    </location>
</feature>
<accession>A0AAP0M7P5</accession>
<sequence length="73" mass="8083">MDQRVEQLEKAVENVVGQGDLLQQLAETINTLSIRVEQIASEVNESAGNPNAWMQNQDEEENYAAPKSTPGVR</sequence>
<gene>
    <name evidence="2" type="ORF">WN944_014754</name>
</gene>
<dbReference type="EMBL" id="JBCGBO010000005">
    <property type="protein sequence ID" value="KAK9199562.1"/>
    <property type="molecule type" value="Genomic_DNA"/>
</dbReference>
<keyword evidence="3" id="KW-1185">Reference proteome</keyword>
<dbReference type="Proteomes" id="UP001428341">
    <property type="component" value="Unassembled WGS sequence"/>
</dbReference>
<evidence type="ECO:0000256" key="1">
    <source>
        <dbReference type="SAM" id="MobiDB-lite"/>
    </source>
</evidence>
<feature type="region of interest" description="Disordered" evidence="1">
    <location>
        <begin position="44"/>
        <end position="73"/>
    </location>
</feature>
<proteinExistence type="predicted"/>
<protein>
    <submittedName>
        <fullName evidence="2">Uncharacterized protein</fullName>
    </submittedName>
</protein>
<name>A0AAP0M7P5_9ROSI</name>
<dbReference type="AlphaFoldDB" id="A0AAP0M7P5"/>
<evidence type="ECO:0000313" key="2">
    <source>
        <dbReference type="EMBL" id="KAK9199562.1"/>
    </source>
</evidence>
<reference evidence="2 3" key="1">
    <citation type="submission" date="2024-05" db="EMBL/GenBank/DDBJ databases">
        <title>Haplotype-resolved chromosome-level genome assembly of Huyou (Citrus changshanensis).</title>
        <authorList>
            <person name="Miao C."/>
            <person name="Chen W."/>
            <person name="Wu Y."/>
            <person name="Wang L."/>
            <person name="Zhao S."/>
            <person name="Grierson D."/>
            <person name="Xu C."/>
            <person name="Chen K."/>
        </authorList>
    </citation>
    <scope>NUCLEOTIDE SEQUENCE [LARGE SCALE GENOMIC DNA]</scope>
    <source>
        <strain evidence="2">01-14</strain>
        <tissue evidence="2">Leaf</tissue>
    </source>
</reference>